<dbReference type="STRING" id="767452.AVL62_09425"/>
<proteinExistence type="inferred from homology"/>
<reference evidence="9 10" key="1">
    <citation type="submission" date="2015-12" db="EMBL/GenBank/DDBJ databases">
        <title>Serinicoccus chungangenesis strain CD08_5 genome sequencing and assembly.</title>
        <authorList>
            <person name="Chander A.M."/>
            <person name="Kaur G."/>
            <person name="Nair G.R."/>
            <person name="Dhawan D.K."/>
            <person name="Kochhar R.K."/>
            <person name="Mayilraj S."/>
            <person name="Bhadada S.K."/>
        </authorList>
    </citation>
    <scope>NUCLEOTIDE SEQUENCE [LARGE SCALE GENOMIC DNA]</scope>
    <source>
        <strain evidence="9 10">CD08_5</strain>
    </source>
</reference>
<dbReference type="EC" id="1.1.1.17" evidence="2"/>
<evidence type="ECO:0000256" key="2">
    <source>
        <dbReference type="ARBA" id="ARBA00012939"/>
    </source>
</evidence>
<dbReference type="RefSeq" id="WP_058892436.1">
    <property type="nucleotide sequence ID" value="NZ_LQBL01000032.1"/>
</dbReference>
<dbReference type="Proteomes" id="UP000054837">
    <property type="component" value="Unassembled WGS sequence"/>
</dbReference>
<feature type="domain" description="Mannitol dehydrogenase N-terminal" evidence="7">
    <location>
        <begin position="28"/>
        <end position="286"/>
    </location>
</feature>
<comment type="caution">
    <text evidence="9">The sequence shown here is derived from an EMBL/GenBank/DDBJ whole genome shotgun (WGS) entry which is preliminary data.</text>
</comment>
<dbReference type="PANTHER" id="PTHR43362:SF1">
    <property type="entry name" value="MANNITOL DEHYDROGENASE 2-RELATED"/>
    <property type="match status" value="1"/>
</dbReference>
<dbReference type="InterPro" id="IPR023027">
    <property type="entry name" value="Mannitol_DH_CS"/>
</dbReference>
<protein>
    <recommendedName>
        <fullName evidence="3">Mannitol-1-phosphate 5-dehydrogenase</fullName>
        <ecNumber evidence="2">1.1.1.17</ecNumber>
    </recommendedName>
</protein>
<comment type="catalytic activity">
    <reaction evidence="6">
        <text>D-mannitol 1-phosphate + NAD(+) = beta-D-fructose 6-phosphate + NADH + H(+)</text>
        <dbReference type="Rhea" id="RHEA:19661"/>
        <dbReference type="ChEBI" id="CHEBI:15378"/>
        <dbReference type="ChEBI" id="CHEBI:57540"/>
        <dbReference type="ChEBI" id="CHEBI:57634"/>
        <dbReference type="ChEBI" id="CHEBI:57945"/>
        <dbReference type="ChEBI" id="CHEBI:61381"/>
        <dbReference type="EC" id="1.1.1.17"/>
    </reaction>
</comment>
<dbReference type="InterPro" id="IPR036291">
    <property type="entry name" value="NAD(P)-bd_dom_sf"/>
</dbReference>
<dbReference type="Pfam" id="PF08125">
    <property type="entry name" value="Mannitol_dh_C"/>
    <property type="match status" value="1"/>
</dbReference>
<comment type="similarity">
    <text evidence="1">Belongs to the mannitol dehydrogenase family.</text>
</comment>
<organism evidence="9 10">
    <name type="scientific">Serinicoccus chungangensis</name>
    <dbReference type="NCBI Taxonomy" id="767452"/>
    <lineage>
        <taxon>Bacteria</taxon>
        <taxon>Bacillati</taxon>
        <taxon>Actinomycetota</taxon>
        <taxon>Actinomycetes</taxon>
        <taxon>Micrococcales</taxon>
        <taxon>Ornithinimicrobiaceae</taxon>
        <taxon>Serinicoccus</taxon>
    </lineage>
</organism>
<dbReference type="PRINTS" id="PR00084">
    <property type="entry name" value="MTLDHDRGNASE"/>
</dbReference>
<keyword evidence="10" id="KW-1185">Reference proteome</keyword>
<dbReference type="Gene3D" id="3.40.50.720">
    <property type="entry name" value="NAD(P)-binding Rossmann-like Domain"/>
    <property type="match status" value="1"/>
</dbReference>
<accession>A0A0W8I1C8</accession>
<dbReference type="InterPro" id="IPR013328">
    <property type="entry name" value="6PGD_dom2"/>
</dbReference>
<dbReference type="InterPro" id="IPR000669">
    <property type="entry name" value="Mannitol_DH"/>
</dbReference>
<evidence type="ECO:0000313" key="10">
    <source>
        <dbReference type="Proteomes" id="UP000054837"/>
    </source>
</evidence>
<evidence type="ECO:0000256" key="6">
    <source>
        <dbReference type="ARBA" id="ARBA00048615"/>
    </source>
</evidence>
<dbReference type="AlphaFoldDB" id="A0A0W8I1C8"/>
<dbReference type="Pfam" id="PF01232">
    <property type="entry name" value="Mannitol_dh"/>
    <property type="match status" value="1"/>
</dbReference>
<gene>
    <name evidence="9" type="ORF">AVL62_09425</name>
</gene>
<keyword evidence="4" id="KW-0560">Oxidoreductase</keyword>
<evidence type="ECO:0000256" key="4">
    <source>
        <dbReference type="ARBA" id="ARBA00023002"/>
    </source>
</evidence>
<keyword evidence="5" id="KW-0520">NAD</keyword>
<evidence type="ECO:0000256" key="3">
    <source>
        <dbReference type="ARBA" id="ARBA00016219"/>
    </source>
</evidence>
<dbReference type="GO" id="GO:0019594">
    <property type="term" value="P:mannitol metabolic process"/>
    <property type="evidence" value="ECO:0007669"/>
    <property type="project" value="InterPro"/>
</dbReference>
<feature type="domain" description="Mannitol dehydrogenase C-terminal" evidence="8">
    <location>
        <begin position="295"/>
        <end position="482"/>
    </location>
</feature>
<evidence type="ECO:0000259" key="8">
    <source>
        <dbReference type="Pfam" id="PF08125"/>
    </source>
</evidence>
<dbReference type="Gene3D" id="1.10.1040.10">
    <property type="entry name" value="N-(1-d-carboxylethyl)-l-norvaline Dehydrogenase, domain 2"/>
    <property type="match status" value="1"/>
</dbReference>
<dbReference type="SUPFAM" id="SSF51735">
    <property type="entry name" value="NAD(P)-binding Rossmann-fold domains"/>
    <property type="match status" value="1"/>
</dbReference>
<dbReference type="EMBL" id="LQBL01000032">
    <property type="protein sequence ID" value="KUG51539.1"/>
    <property type="molecule type" value="Genomic_DNA"/>
</dbReference>
<dbReference type="GO" id="GO:0008926">
    <property type="term" value="F:mannitol-1-phosphate 5-dehydrogenase activity"/>
    <property type="evidence" value="ECO:0007669"/>
    <property type="project" value="UniProtKB-EC"/>
</dbReference>
<name>A0A0W8I1C8_9MICO</name>
<evidence type="ECO:0000256" key="1">
    <source>
        <dbReference type="ARBA" id="ARBA00006541"/>
    </source>
</evidence>
<dbReference type="PROSITE" id="PS00974">
    <property type="entry name" value="MANNITOL_DHGENASE"/>
    <property type="match status" value="1"/>
</dbReference>
<evidence type="ECO:0000256" key="5">
    <source>
        <dbReference type="ARBA" id="ARBA00023027"/>
    </source>
</evidence>
<evidence type="ECO:0000313" key="9">
    <source>
        <dbReference type="EMBL" id="KUG51539.1"/>
    </source>
</evidence>
<dbReference type="PANTHER" id="PTHR43362">
    <property type="entry name" value="MANNITOL DEHYDROGENASE DSF1-RELATED"/>
    <property type="match status" value="1"/>
</dbReference>
<dbReference type="InterPro" id="IPR013131">
    <property type="entry name" value="Mannitol_DH_N"/>
</dbReference>
<evidence type="ECO:0000259" key="7">
    <source>
        <dbReference type="Pfam" id="PF01232"/>
    </source>
</evidence>
<dbReference type="InterPro" id="IPR050988">
    <property type="entry name" value="Mannitol_DH/Oxidoreductase"/>
</dbReference>
<sequence length="498" mass="55780">MKLSEETLPGLPEDVARPTYDRSALKPGIVHFGVGGFHRAHEAMYLDRLMNESPEEHLGWSVVGVGTMPGDARMRDAMAAQDCLYTLVVKHPDGALEPRVLGAMSAYLFAPDDPEAVLARMTDPDVRIVSLTITEGGYHVNQVTGEFDPADESLQADIAEPRQAPRSAFGFITEALRRRREAGDEPFTVMSCDNLPGNGDVAGQMITSFARMQDEHRTGAGLADWIDEHVSFPNSMVDRITPVTSQGDIDALAERFGVEDAWPVVCEPFTQWVLEDHFPTGRPAFEEVGVQVVDDVVPYELMKLRLLNASHQALCYLGYLAGYRYAHEVAQDPLFEEFLLGYMEHEGSPTLPEVPDVDLADYRRTLVERFANPEVRDTLARLCAESSDRIPKWLVPVIRHNLEHGGSIDRSALVVASWARYAEGVDEQGEPIEVVDRHRDRVMAAAARQDEEPLAFLEDETFFGDLRHDERFASAYRHFLQRLHEVGARTTLEDHDWS</sequence>
<dbReference type="InterPro" id="IPR008927">
    <property type="entry name" value="6-PGluconate_DH-like_C_sf"/>
</dbReference>
<dbReference type="InterPro" id="IPR013118">
    <property type="entry name" value="Mannitol_DH_C"/>
</dbReference>
<dbReference type="OrthoDB" id="271711at2"/>
<dbReference type="SUPFAM" id="SSF48179">
    <property type="entry name" value="6-phosphogluconate dehydrogenase C-terminal domain-like"/>
    <property type="match status" value="1"/>
</dbReference>